<dbReference type="EMBL" id="MDYQ01000094">
    <property type="protein sequence ID" value="PRP82863.1"/>
    <property type="molecule type" value="Genomic_DNA"/>
</dbReference>
<name>A0A2P6NFX4_9EUKA</name>
<proteinExistence type="predicted"/>
<protein>
    <submittedName>
        <fullName evidence="1">Uncharacterized protein</fullName>
    </submittedName>
</protein>
<evidence type="ECO:0000313" key="1">
    <source>
        <dbReference type="EMBL" id="PRP82863.1"/>
    </source>
</evidence>
<sequence>MNRFQLTTALVSIKRSHIGQRSKLVRALVKARLPLVRYRCFGQRADLSKVTKNVLTNKHEKDRGPIRSNHSIMRENVDEPNDITAFALLGSSDVFEDCKISTEEHSISTTETEINDELHTGVNLHDLPAEILTDIAFILYREHNSFEDMKHLINVNRFTRECLNGLYQCQKWRDITIDIGDSPFWMWFSTTDYAKYTKSIAFKFVRKTSVQDFLPSLMQFTQVETVKVVHPLTDEHMDRVLANGVFRDFLHHLKFIFPLLHHTSPHVKKIEMRHTPISYIKQKWPSLTHLKISGHRGDDERDTIDFLIDHPTLTDLRIHDVPSHIPSDCLPLLNHVNLTKKSIDAVCEVMSNGRYRPIKSLKILGPLESVPRQWTELREFEELDLEFMNRTILVWALQRIKRLNSMMDADHADMCRNSQNSSAIEETFGLHRAWKVDRKWTSLASAWKEEVRV</sequence>
<comment type="caution">
    <text evidence="1">The sequence shown here is derived from an EMBL/GenBank/DDBJ whole genome shotgun (WGS) entry which is preliminary data.</text>
</comment>
<organism evidence="1 2">
    <name type="scientific">Planoprotostelium fungivorum</name>
    <dbReference type="NCBI Taxonomy" id="1890364"/>
    <lineage>
        <taxon>Eukaryota</taxon>
        <taxon>Amoebozoa</taxon>
        <taxon>Evosea</taxon>
        <taxon>Variosea</taxon>
        <taxon>Cavosteliida</taxon>
        <taxon>Cavosteliaceae</taxon>
        <taxon>Planoprotostelium</taxon>
    </lineage>
</organism>
<reference evidence="1 2" key="1">
    <citation type="journal article" date="2018" name="Genome Biol. Evol.">
        <title>Multiple Roots of Fruiting Body Formation in Amoebozoa.</title>
        <authorList>
            <person name="Hillmann F."/>
            <person name="Forbes G."/>
            <person name="Novohradska S."/>
            <person name="Ferling I."/>
            <person name="Riege K."/>
            <person name="Groth M."/>
            <person name="Westermann M."/>
            <person name="Marz M."/>
            <person name="Spaller T."/>
            <person name="Winckler T."/>
            <person name="Schaap P."/>
            <person name="Glockner G."/>
        </authorList>
    </citation>
    <scope>NUCLEOTIDE SEQUENCE [LARGE SCALE GENOMIC DNA]</scope>
    <source>
        <strain evidence="1 2">Jena</strain>
    </source>
</reference>
<evidence type="ECO:0000313" key="2">
    <source>
        <dbReference type="Proteomes" id="UP000241769"/>
    </source>
</evidence>
<keyword evidence="2" id="KW-1185">Reference proteome</keyword>
<gene>
    <name evidence="1" type="ORF">PROFUN_04726</name>
</gene>
<dbReference type="Proteomes" id="UP000241769">
    <property type="component" value="Unassembled WGS sequence"/>
</dbReference>
<accession>A0A2P6NFX4</accession>
<dbReference type="AlphaFoldDB" id="A0A2P6NFX4"/>
<dbReference type="InParanoid" id="A0A2P6NFX4"/>